<evidence type="ECO:0000313" key="9">
    <source>
        <dbReference type="Proteomes" id="UP000298653"/>
    </source>
</evidence>
<reference evidence="8 9" key="1">
    <citation type="submission" date="2019-05" db="EMBL/GenBank/DDBJ databases">
        <title>Complete genome sequencing of Anaerostipes rhamnosivorans.</title>
        <authorList>
            <person name="Bui T.P.N."/>
            <person name="de Vos W.M."/>
        </authorList>
    </citation>
    <scope>NUCLEOTIDE SEQUENCE [LARGE SCALE GENOMIC DNA]</scope>
    <source>
        <strain evidence="8 9">1y2</strain>
    </source>
</reference>
<organism evidence="8 9">
    <name type="scientific">Anaerostipes rhamnosivorans</name>
    <dbReference type="NCBI Taxonomy" id="1229621"/>
    <lineage>
        <taxon>Bacteria</taxon>
        <taxon>Bacillati</taxon>
        <taxon>Bacillota</taxon>
        <taxon>Clostridia</taxon>
        <taxon>Lachnospirales</taxon>
        <taxon>Lachnospiraceae</taxon>
        <taxon>Anaerostipes</taxon>
    </lineage>
</organism>
<dbReference type="GO" id="GO:0006508">
    <property type="term" value="P:proteolysis"/>
    <property type="evidence" value="ECO:0007669"/>
    <property type="project" value="UniProtKB-KW"/>
</dbReference>
<evidence type="ECO:0000256" key="1">
    <source>
        <dbReference type="ARBA" id="ARBA00004196"/>
    </source>
</evidence>
<feature type="chain" id="PRO_5020647790" description="NlpC/P60 domain-containing protein" evidence="6">
    <location>
        <begin position="27"/>
        <end position="408"/>
    </location>
</feature>
<sequence length="408" mass="45379">MRNLKKYITVWTMALAVTAVSMPVSAAPSMSAGTEIVQEDKVQEQTYQVRFDAAGGYVSKSVLQAEAGERIQEPETPKRDGYVFQGWRVQDTAGQTKFWNFDTDEMPERDLKLTAVWEKECTLDRSQVTVAVSAQAKVEVKNASSPKVVWRSGDERVAAVDSSGNIKGKAAGRTYVQAVVGSQVVSADVQVTNPYLAQSSGTVAKKRTSRIPIKGLSADSKVSVTVNRSRANAYIQNGQLVIYPKKQGTTKFYVTADGKQKTYKAAVTSYQAVKAIAKAKKAKGCRYSQARRMRRGYYDCSSLIWRCYKPYGVHFGSRSYAPVAASEAKYMKRHKKVISYKRLKASKLLPGDVIFYSYTRNGRYRNISHVALYIGNGRIIHAANSRVGVIEANYKYTRCIKMIARPVK</sequence>
<dbReference type="InterPro" id="IPR000064">
    <property type="entry name" value="NLP_P60_dom"/>
</dbReference>
<dbReference type="InterPro" id="IPR008964">
    <property type="entry name" value="Invasin/intimin_cell_adhesion"/>
</dbReference>
<dbReference type="Pfam" id="PF00877">
    <property type="entry name" value="NLPC_P60"/>
    <property type="match status" value="1"/>
</dbReference>
<dbReference type="RefSeq" id="WP_243118822.1">
    <property type="nucleotide sequence ID" value="NZ_CP040058.1"/>
</dbReference>
<dbReference type="InterPro" id="IPR038765">
    <property type="entry name" value="Papain-like_cys_pep_sf"/>
</dbReference>
<gene>
    <name evidence="8" type="ORF">AR1Y2_0353</name>
</gene>
<dbReference type="PANTHER" id="PTHR47053">
    <property type="entry name" value="MUREIN DD-ENDOPEPTIDASE MEPH-RELATED"/>
    <property type="match status" value="1"/>
</dbReference>
<accession>A0A4P8IBF9</accession>
<dbReference type="Gene3D" id="3.90.1720.10">
    <property type="entry name" value="endopeptidase domain like (from Nostoc punctiforme)"/>
    <property type="match status" value="1"/>
</dbReference>
<evidence type="ECO:0000256" key="2">
    <source>
        <dbReference type="ARBA" id="ARBA00007074"/>
    </source>
</evidence>
<dbReference type="InterPro" id="IPR013378">
    <property type="entry name" value="InlB-like_B-rpt"/>
</dbReference>
<keyword evidence="3" id="KW-0645">Protease</keyword>
<dbReference type="Gene3D" id="2.60.40.4270">
    <property type="entry name" value="Listeria-Bacteroides repeat domain"/>
    <property type="match status" value="1"/>
</dbReference>
<keyword evidence="4" id="KW-0378">Hydrolase</keyword>
<dbReference type="SUPFAM" id="SSF49373">
    <property type="entry name" value="Invasin/intimin cell-adhesion fragments"/>
    <property type="match status" value="1"/>
</dbReference>
<dbReference type="InterPro" id="IPR051202">
    <property type="entry name" value="Peptidase_C40"/>
</dbReference>
<dbReference type="Pfam" id="PF09479">
    <property type="entry name" value="Flg_new"/>
    <property type="match status" value="1"/>
</dbReference>
<evidence type="ECO:0000256" key="4">
    <source>
        <dbReference type="ARBA" id="ARBA00022801"/>
    </source>
</evidence>
<dbReference type="InterPro" id="IPR042229">
    <property type="entry name" value="Listeria/Bacterioides_rpt_sf"/>
</dbReference>
<dbReference type="NCBIfam" id="TIGR02543">
    <property type="entry name" value="List_Bact_rpt"/>
    <property type="match status" value="1"/>
</dbReference>
<name>A0A4P8IBF9_9FIRM</name>
<dbReference type="GO" id="GO:0008234">
    <property type="term" value="F:cysteine-type peptidase activity"/>
    <property type="evidence" value="ECO:0007669"/>
    <property type="project" value="UniProtKB-KW"/>
</dbReference>
<dbReference type="Proteomes" id="UP000298653">
    <property type="component" value="Chromosome"/>
</dbReference>
<keyword evidence="9" id="KW-1185">Reference proteome</keyword>
<keyword evidence="5" id="KW-0788">Thiol protease</keyword>
<keyword evidence="6" id="KW-0732">Signal</keyword>
<protein>
    <recommendedName>
        <fullName evidence="7">NlpC/P60 domain-containing protein</fullName>
    </recommendedName>
</protein>
<evidence type="ECO:0000256" key="3">
    <source>
        <dbReference type="ARBA" id="ARBA00022670"/>
    </source>
</evidence>
<dbReference type="EMBL" id="CP040058">
    <property type="protein sequence ID" value="QCP33807.1"/>
    <property type="molecule type" value="Genomic_DNA"/>
</dbReference>
<evidence type="ECO:0000256" key="6">
    <source>
        <dbReference type="SAM" id="SignalP"/>
    </source>
</evidence>
<dbReference type="PROSITE" id="PS51935">
    <property type="entry name" value="NLPC_P60"/>
    <property type="match status" value="1"/>
</dbReference>
<dbReference type="GO" id="GO:0030313">
    <property type="term" value="C:cell envelope"/>
    <property type="evidence" value="ECO:0007669"/>
    <property type="project" value="UniProtKB-SubCell"/>
</dbReference>
<dbReference type="Gene3D" id="2.60.40.1080">
    <property type="match status" value="1"/>
</dbReference>
<dbReference type="Pfam" id="PF02368">
    <property type="entry name" value="Big_2"/>
    <property type="match status" value="1"/>
</dbReference>
<proteinExistence type="inferred from homology"/>
<comment type="subcellular location">
    <subcellularLocation>
        <location evidence="1">Cell envelope</location>
    </subcellularLocation>
</comment>
<dbReference type="SUPFAM" id="SSF54001">
    <property type="entry name" value="Cysteine proteinases"/>
    <property type="match status" value="1"/>
</dbReference>
<dbReference type="InterPro" id="IPR003343">
    <property type="entry name" value="Big_2"/>
</dbReference>
<evidence type="ECO:0000256" key="5">
    <source>
        <dbReference type="ARBA" id="ARBA00022807"/>
    </source>
</evidence>
<dbReference type="AlphaFoldDB" id="A0A4P8IBF9"/>
<dbReference type="KEGG" id="arf:AR1Y2_0353"/>
<dbReference type="PANTHER" id="PTHR47053:SF1">
    <property type="entry name" value="MUREIN DD-ENDOPEPTIDASE MEPH-RELATED"/>
    <property type="match status" value="1"/>
</dbReference>
<feature type="domain" description="NlpC/P60" evidence="7">
    <location>
        <begin position="269"/>
        <end position="408"/>
    </location>
</feature>
<evidence type="ECO:0000313" key="8">
    <source>
        <dbReference type="EMBL" id="QCP33807.1"/>
    </source>
</evidence>
<comment type="similarity">
    <text evidence="2">Belongs to the peptidase C40 family.</text>
</comment>
<evidence type="ECO:0000259" key="7">
    <source>
        <dbReference type="PROSITE" id="PS51935"/>
    </source>
</evidence>
<feature type="signal peptide" evidence="6">
    <location>
        <begin position="1"/>
        <end position="26"/>
    </location>
</feature>